<organism evidence="2 3">
    <name type="scientific">Acaryochloris marina (strain MBIC 11017)</name>
    <dbReference type="NCBI Taxonomy" id="329726"/>
    <lineage>
        <taxon>Bacteria</taxon>
        <taxon>Bacillati</taxon>
        <taxon>Cyanobacteriota</taxon>
        <taxon>Cyanophyceae</taxon>
        <taxon>Acaryochloridales</taxon>
        <taxon>Acaryochloridaceae</taxon>
        <taxon>Acaryochloris</taxon>
    </lineage>
</organism>
<evidence type="ECO:0000313" key="2">
    <source>
        <dbReference type="EMBL" id="ABW33275.1"/>
    </source>
</evidence>
<evidence type="ECO:0000256" key="1">
    <source>
        <dbReference type="SAM" id="Phobius"/>
    </source>
</evidence>
<accession>A8ZQI9</accession>
<dbReference type="EMBL" id="CP000844">
    <property type="protein sequence ID" value="ABW33275.1"/>
    <property type="molecule type" value="Genomic_DNA"/>
</dbReference>
<keyword evidence="1" id="KW-0472">Membrane</keyword>
<keyword evidence="2" id="KW-0614">Plasmid</keyword>
<proteinExistence type="predicted"/>
<geneLocation type="plasmid" evidence="2 3">
    <name>pREB7</name>
</geneLocation>
<keyword evidence="1" id="KW-0812">Transmembrane</keyword>
<dbReference type="HOGENOM" id="CLU_2985922_0_0_3"/>
<feature type="transmembrane region" description="Helical" evidence="1">
    <location>
        <begin position="15"/>
        <end position="37"/>
    </location>
</feature>
<reference evidence="2 3" key="1">
    <citation type="journal article" date="2008" name="Proc. Natl. Acad. Sci. U.S.A.">
        <title>Niche adaptation and genome expansion in the chlorophyll d-producing cyanobacterium Acaryochloris marina.</title>
        <authorList>
            <person name="Swingley W.D."/>
            <person name="Chen M."/>
            <person name="Cheung P.C."/>
            <person name="Conrad A.L."/>
            <person name="Dejesa L.C."/>
            <person name="Hao J."/>
            <person name="Honchak B.M."/>
            <person name="Karbach L.E."/>
            <person name="Kurdoglu A."/>
            <person name="Lahiri S."/>
            <person name="Mastrian S.D."/>
            <person name="Miyashita H."/>
            <person name="Page L."/>
            <person name="Ramakrishna P."/>
            <person name="Satoh S."/>
            <person name="Sattley W.M."/>
            <person name="Shimada Y."/>
            <person name="Taylor H.L."/>
            <person name="Tomo T."/>
            <person name="Tsuchiya T."/>
            <person name="Wang Z.T."/>
            <person name="Raymond J."/>
            <person name="Mimuro M."/>
            <person name="Blankenship R.E."/>
            <person name="Touchman J.W."/>
        </authorList>
    </citation>
    <scope>NUCLEOTIDE SEQUENCE [LARGE SCALE GENOMIC DNA]</scope>
    <source>
        <strain evidence="3">MBIC 11017</strain>
        <plasmid evidence="3">Plasmid pREB7</plasmid>
    </source>
</reference>
<gene>
    <name evidence="2" type="ordered locus">AM1_G0095</name>
</gene>
<protein>
    <submittedName>
        <fullName evidence="2">Uncharacterized protein</fullName>
    </submittedName>
</protein>
<keyword evidence="1" id="KW-1133">Transmembrane helix</keyword>
<evidence type="ECO:0000313" key="3">
    <source>
        <dbReference type="Proteomes" id="UP000000268"/>
    </source>
</evidence>
<keyword evidence="3" id="KW-1185">Reference proteome</keyword>
<dbReference type="AlphaFoldDB" id="A8ZQI9"/>
<dbReference type="KEGG" id="amr:AM1_G0095"/>
<name>A8ZQI9_ACAM1</name>
<dbReference type="Proteomes" id="UP000000268">
    <property type="component" value="Plasmid pREB7"/>
</dbReference>
<sequence length="57" mass="6732">MVTKTTDLIHQISRLTWFFAILFVILSGLFMSLYGFIRWRFCVDGVLCTLLLHPIHF</sequence>